<dbReference type="GO" id="GO:0006032">
    <property type="term" value="P:chitin catabolic process"/>
    <property type="evidence" value="ECO:0007669"/>
    <property type="project" value="InterPro"/>
</dbReference>
<feature type="disulfide bond" evidence="4">
    <location>
        <begin position="210"/>
        <end position="248"/>
    </location>
</feature>
<keyword evidence="2 4" id="KW-1015">Disulfide bond</keyword>
<evidence type="ECO:0000259" key="6">
    <source>
        <dbReference type="Pfam" id="PF00182"/>
    </source>
</evidence>
<keyword evidence="5" id="KW-0732">Signal</keyword>
<protein>
    <recommendedName>
        <fullName evidence="6">Glycoside hydrolase family 19 catalytic domain-containing protein</fullName>
    </recommendedName>
</protein>
<dbReference type="EMBL" id="CM026430">
    <property type="protein sequence ID" value="KAG0561981.1"/>
    <property type="molecule type" value="Genomic_DNA"/>
</dbReference>
<evidence type="ECO:0000313" key="8">
    <source>
        <dbReference type="Proteomes" id="UP000822688"/>
    </source>
</evidence>
<dbReference type="Proteomes" id="UP000822688">
    <property type="component" value="Chromosome 9"/>
</dbReference>
<evidence type="ECO:0000256" key="1">
    <source>
        <dbReference type="ARBA" id="ARBA00022821"/>
    </source>
</evidence>
<feature type="signal peptide" evidence="5">
    <location>
        <begin position="1"/>
        <end position="24"/>
    </location>
</feature>
<evidence type="ECO:0000256" key="3">
    <source>
        <dbReference type="PIRSR" id="PIRSR001060-1"/>
    </source>
</evidence>
<evidence type="ECO:0000256" key="4">
    <source>
        <dbReference type="PIRSR" id="PIRSR001060-2"/>
    </source>
</evidence>
<dbReference type="Gene3D" id="3.30.20.10">
    <property type="entry name" value="Endochitinase, domain 2"/>
    <property type="match status" value="1"/>
</dbReference>
<reference evidence="7" key="1">
    <citation type="submission" date="2020-06" db="EMBL/GenBank/DDBJ databases">
        <title>WGS assembly of Ceratodon purpureus strain R40.</title>
        <authorList>
            <person name="Carey S.B."/>
            <person name="Jenkins J."/>
            <person name="Shu S."/>
            <person name="Lovell J.T."/>
            <person name="Sreedasyam A."/>
            <person name="Maumus F."/>
            <person name="Tiley G.P."/>
            <person name="Fernandez-Pozo N."/>
            <person name="Barry K."/>
            <person name="Chen C."/>
            <person name="Wang M."/>
            <person name="Lipzen A."/>
            <person name="Daum C."/>
            <person name="Saski C.A."/>
            <person name="Payton A.C."/>
            <person name="Mcbreen J.C."/>
            <person name="Conrad R.E."/>
            <person name="Kollar L.M."/>
            <person name="Olsson S."/>
            <person name="Huttunen S."/>
            <person name="Landis J.B."/>
            <person name="Wickett N.J."/>
            <person name="Johnson M.G."/>
            <person name="Rensing S.A."/>
            <person name="Grimwood J."/>
            <person name="Schmutz J."/>
            <person name="Mcdaniel S.F."/>
        </authorList>
    </citation>
    <scope>NUCLEOTIDE SEQUENCE</scope>
    <source>
        <strain evidence="7">R40</strain>
    </source>
</reference>
<evidence type="ECO:0000256" key="5">
    <source>
        <dbReference type="SAM" id="SignalP"/>
    </source>
</evidence>
<dbReference type="PANTHER" id="PTHR22595:SF79">
    <property type="entry name" value="CHITINASE 12"/>
    <property type="match status" value="1"/>
</dbReference>
<comment type="caution">
    <text evidence="7">The sequence shown here is derived from an EMBL/GenBank/DDBJ whole genome shotgun (WGS) entry which is preliminary data.</text>
</comment>
<dbReference type="Gene3D" id="1.10.530.10">
    <property type="match status" value="1"/>
</dbReference>
<evidence type="ECO:0000313" key="7">
    <source>
        <dbReference type="EMBL" id="KAG0561981.1"/>
    </source>
</evidence>
<accession>A0A8T0GQT6</accession>
<dbReference type="Pfam" id="PF00182">
    <property type="entry name" value="Glyco_hydro_19"/>
    <property type="match status" value="1"/>
</dbReference>
<dbReference type="InterPro" id="IPR000726">
    <property type="entry name" value="Glyco_hydro_19_cat"/>
</dbReference>
<gene>
    <name evidence="7" type="ORF">KC19_9G108000</name>
</gene>
<proteinExistence type="predicted"/>
<dbReference type="PIRSF" id="PIRSF001060">
    <property type="entry name" value="Endochitinase"/>
    <property type="match status" value="1"/>
</dbReference>
<dbReference type="CDD" id="cd00325">
    <property type="entry name" value="chitinase_GH19"/>
    <property type="match status" value="1"/>
</dbReference>
<feature type="domain" description="Glycoside hydrolase family 19 catalytic" evidence="6">
    <location>
        <begin position="58"/>
        <end position="248"/>
    </location>
</feature>
<evidence type="ECO:0000256" key="2">
    <source>
        <dbReference type="ARBA" id="ARBA00023157"/>
    </source>
</evidence>
<dbReference type="InterPro" id="IPR016283">
    <property type="entry name" value="Glyco_hydro_19"/>
</dbReference>
<dbReference type="PANTHER" id="PTHR22595">
    <property type="entry name" value="CHITINASE-RELATED"/>
    <property type="match status" value="1"/>
</dbReference>
<sequence length="248" mass="27327">MASGDHVVVALAALILSVAHGASARDWSIVEDGLSANHWSSFVSQEAFDRTFFPGHIGFYNYDSLKAATGAPFGAFAMQGGPDDQKRELAAFFAQIKHESGGLTQQFEQNCNEECKKSYCAPSDRYPCSRDHPPYYMGRGPIQLSWNYNYGACGDYLGKALLRDPGLISNSAVTAFQTALWFWMQNGCHDSIRSGNFGATTRAINGDLECRSGSHWSEQGRQQMLARAGYYRTFCRELGVDPGNNLEC</sequence>
<dbReference type="SUPFAM" id="SSF53955">
    <property type="entry name" value="Lysozyme-like"/>
    <property type="match status" value="1"/>
</dbReference>
<dbReference type="GO" id="GO:0004568">
    <property type="term" value="F:chitinase activity"/>
    <property type="evidence" value="ECO:0007669"/>
    <property type="project" value="InterPro"/>
</dbReference>
<dbReference type="AlphaFoldDB" id="A0A8T0GQT6"/>
<feature type="active site" description="Proton donor" evidence="3">
    <location>
        <position position="99"/>
    </location>
</feature>
<dbReference type="InterPro" id="IPR023346">
    <property type="entry name" value="Lysozyme-like_dom_sf"/>
</dbReference>
<feature type="disulfide bond" evidence="4">
    <location>
        <begin position="120"/>
        <end position="128"/>
    </location>
</feature>
<dbReference type="GO" id="GO:0005975">
    <property type="term" value="P:carbohydrate metabolic process"/>
    <property type="evidence" value="ECO:0007669"/>
    <property type="project" value="InterPro"/>
</dbReference>
<keyword evidence="1" id="KW-0611">Plant defense</keyword>
<name>A0A8T0GQT6_CERPU</name>
<feature type="chain" id="PRO_5035854180" description="Glycoside hydrolase family 19 catalytic domain-containing protein" evidence="5">
    <location>
        <begin position="25"/>
        <end position="248"/>
    </location>
</feature>
<dbReference type="GO" id="GO:0016998">
    <property type="term" value="P:cell wall macromolecule catabolic process"/>
    <property type="evidence" value="ECO:0007669"/>
    <property type="project" value="InterPro"/>
</dbReference>
<keyword evidence="8" id="KW-1185">Reference proteome</keyword>
<organism evidence="7 8">
    <name type="scientific">Ceratodon purpureus</name>
    <name type="common">Fire moss</name>
    <name type="synonym">Dicranum purpureum</name>
    <dbReference type="NCBI Taxonomy" id="3225"/>
    <lineage>
        <taxon>Eukaryota</taxon>
        <taxon>Viridiplantae</taxon>
        <taxon>Streptophyta</taxon>
        <taxon>Embryophyta</taxon>
        <taxon>Bryophyta</taxon>
        <taxon>Bryophytina</taxon>
        <taxon>Bryopsida</taxon>
        <taxon>Dicranidae</taxon>
        <taxon>Pseudoditrichales</taxon>
        <taxon>Ditrichaceae</taxon>
        <taxon>Ceratodon</taxon>
    </lineage>
</organism>
<dbReference type="GO" id="GO:0050832">
    <property type="term" value="P:defense response to fungus"/>
    <property type="evidence" value="ECO:0007669"/>
    <property type="project" value="UniProtKB-ARBA"/>
</dbReference>